<dbReference type="Pfam" id="PF02617">
    <property type="entry name" value="ClpS"/>
    <property type="match status" value="1"/>
</dbReference>
<evidence type="ECO:0000313" key="3">
    <source>
        <dbReference type="EMBL" id="MBC9131067.1"/>
    </source>
</evidence>
<dbReference type="InterPro" id="IPR003769">
    <property type="entry name" value="ClpS_core"/>
</dbReference>
<name>A0ABR7QXY7_9GAMM</name>
<evidence type="ECO:0000259" key="2">
    <source>
        <dbReference type="Pfam" id="PF02617"/>
    </source>
</evidence>
<proteinExistence type="inferred from homology"/>
<keyword evidence="3" id="KW-0645">Protease</keyword>
<dbReference type="GO" id="GO:0008233">
    <property type="term" value="F:peptidase activity"/>
    <property type="evidence" value="ECO:0007669"/>
    <property type="project" value="UniProtKB-KW"/>
</dbReference>
<dbReference type="GO" id="GO:0006508">
    <property type="term" value="P:proteolysis"/>
    <property type="evidence" value="ECO:0007669"/>
    <property type="project" value="UniProtKB-KW"/>
</dbReference>
<reference evidence="3 4" key="1">
    <citation type="submission" date="2020-06" db="EMBL/GenBank/DDBJ databases">
        <title>Frischella cerana isolated from Apis cerana gut homogenate.</title>
        <authorList>
            <person name="Wolter L.A."/>
            <person name="Suenami S."/>
            <person name="Miyazaki R."/>
        </authorList>
    </citation>
    <scope>NUCLEOTIDE SEQUENCE [LARGE SCALE GENOMIC DNA]</scope>
    <source>
        <strain evidence="3 4">Ac13</strain>
    </source>
</reference>
<comment type="function">
    <text evidence="1">Involved in the modulation of the specificity of the ClpAP-mediated ATP-dependent protein degradation.</text>
</comment>
<comment type="caution">
    <text evidence="3">The sequence shown here is derived from an EMBL/GenBank/DDBJ whole genome shotgun (WGS) entry which is preliminary data.</text>
</comment>
<dbReference type="Gene3D" id="3.30.1390.10">
    <property type="match status" value="1"/>
</dbReference>
<protein>
    <recommendedName>
        <fullName evidence="1">ATP-dependent Clp protease adapter protein ClpS</fullName>
    </recommendedName>
</protein>
<keyword evidence="3" id="KW-0378">Hydrolase</keyword>
<evidence type="ECO:0000256" key="1">
    <source>
        <dbReference type="HAMAP-Rule" id="MF_00302"/>
    </source>
</evidence>
<comment type="similarity">
    <text evidence="1">Belongs to the ClpS family.</text>
</comment>
<dbReference type="Proteomes" id="UP000651208">
    <property type="component" value="Unassembled WGS sequence"/>
</dbReference>
<gene>
    <name evidence="1 3" type="primary">clpS</name>
    <name evidence="3" type="ORF">FcAc13_07060</name>
</gene>
<comment type="subunit">
    <text evidence="1">Binds to the N-terminal domain of the chaperone ClpA.</text>
</comment>
<dbReference type="SUPFAM" id="SSF54736">
    <property type="entry name" value="ClpS-like"/>
    <property type="match status" value="1"/>
</dbReference>
<sequence>MSRVLIMSVRQSIQNLSLKSLAPPNKYCVILHNDDYTTMEFVVEVLIRYFNFEENEATQIMLAIHKKGQAICGIYTAEIAETKVYQVNHYARQHRFPLKCTMEQIPS</sequence>
<dbReference type="PANTHER" id="PTHR33473">
    <property type="entry name" value="ATP-DEPENDENT CLP PROTEASE ADAPTER PROTEIN CLPS1, CHLOROPLASTIC"/>
    <property type="match status" value="1"/>
</dbReference>
<dbReference type="InterPro" id="IPR022935">
    <property type="entry name" value="ClpS"/>
</dbReference>
<dbReference type="NCBIfam" id="NF000672">
    <property type="entry name" value="PRK00033.1-5"/>
    <property type="match status" value="1"/>
</dbReference>
<dbReference type="HAMAP" id="MF_00302">
    <property type="entry name" value="ClpS"/>
    <property type="match status" value="1"/>
</dbReference>
<dbReference type="EMBL" id="JABURY010000016">
    <property type="protein sequence ID" value="MBC9131067.1"/>
    <property type="molecule type" value="Genomic_DNA"/>
</dbReference>
<feature type="domain" description="Adaptor protein ClpS core" evidence="2">
    <location>
        <begin position="23"/>
        <end position="101"/>
    </location>
</feature>
<organism evidence="3 4">
    <name type="scientific">Frischella japonica</name>
    <dbReference type="NCBI Taxonomy" id="2741544"/>
    <lineage>
        <taxon>Bacteria</taxon>
        <taxon>Pseudomonadati</taxon>
        <taxon>Pseudomonadota</taxon>
        <taxon>Gammaproteobacteria</taxon>
        <taxon>Orbales</taxon>
        <taxon>Orbaceae</taxon>
        <taxon>Frischella</taxon>
    </lineage>
</organism>
<accession>A0ABR7QXY7</accession>
<evidence type="ECO:0000313" key="4">
    <source>
        <dbReference type="Proteomes" id="UP000651208"/>
    </source>
</evidence>
<keyword evidence="4" id="KW-1185">Reference proteome</keyword>
<dbReference type="PANTHER" id="PTHR33473:SF19">
    <property type="entry name" value="ATP-DEPENDENT CLP PROTEASE ADAPTER PROTEIN CLPS"/>
    <property type="match status" value="1"/>
</dbReference>
<dbReference type="InterPro" id="IPR014719">
    <property type="entry name" value="Ribosomal_bL12_C/ClpS-like"/>
</dbReference>